<comment type="similarity">
    <text evidence="1">Belongs to the LOR family.</text>
</comment>
<accession>A0A429Z5H8</accession>
<dbReference type="InterPro" id="IPR007612">
    <property type="entry name" value="LOR"/>
</dbReference>
<dbReference type="SUPFAM" id="SSF54518">
    <property type="entry name" value="Tubby C-terminal domain-like"/>
    <property type="match status" value="1"/>
</dbReference>
<protein>
    <recommendedName>
        <fullName evidence="4">LURP-one-related family protein</fullName>
    </recommendedName>
</protein>
<evidence type="ECO:0000313" key="2">
    <source>
        <dbReference type="EMBL" id="RST88938.1"/>
    </source>
</evidence>
<dbReference type="OrthoDB" id="2248181at2"/>
<comment type="caution">
    <text evidence="2">The sequence shown here is derived from an EMBL/GenBank/DDBJ whole genome shotgun (WGS) entry which is preliminary data.</text>
</comment>
<reference evidence="2 3" key="1">
    <citation type="submission" date="2018-03" db="EMBL/GenBank/DDBJ databases">
        <authorList>
            <person name="Gulvik C.A."/>
        </authorList>
    </citation>
    <scope>NUCLEOTIDE SEQUENCE [LARGE SCALE GENOMIC DNA]</scope>
    <source>
        <strain evidence="2 3">JCM 31581</strain>
    </source>
</reference>
<dbReference type="EMBL" id="PXZH01000004">
    <property type="protein sequence ID" value="RST88938.1"/>
    <property type="molecule type" value="Genomic_DNA"/>
</dbReference>
<proteinExistence type="inferred from homology"/>
<name>A0A429Z5H8_9ENTE</name>
<dbReference type="Proteomes" id="UP000277864">
    <property type="component" value="Unassembled WGS sequence"/>
</dbReference>
<organism evidence="2 3">
    <name type="scientific">Vagococcus humatus</name>
    <dbReference type="NCBI Taxonomy" id="1889241"/>
    <lineage>
        <taxon>Bacteria</taxon>
        <taxon>Bacillati</taxon>
        <taxon>Bacillota</taxon>
        <taxon>Bacilli</taxon>
        <taxon>Lactobacillales</taxon>
        <taxon>Enterococcaceae</taxon>
        <taxon>Vagococcus</taxon>
    </lineage>
</organism>
<dbReference type="AlphaFoldDB" id="A0A429Z5H8"/>
<evidence type="ECO:0008006" key="4">
    <source>
        <dbReference type="Google" id="ProtNLM"/>
    </source>
</evidence>
<dbReference type="Pfam" id="PF04525">
    <property type="entry name" value="LOR"/>
    <property type="match status" value="1"/>
</dbReference>
<dbReference type="Gene3D" id="2.40.160.200">
    <property type="entry name" value="LURP1-related"/>
    <property type="match status" value="1"/>
</dbReference>
<dbReference type="InterPro" id="IPR038595">
    <property type="entry name" value="LOR_sf"/>
</dbReference>
<evidence type="ECO:0000256" key="1">
    <source>
        <dbReference type="ARBA" id="ARBA00005437"/>
    </source>
</evidence>
<evidence type="ECO:0000313" key="3">
    <source>
        <dbReference type="Proteomes" id="UP000277864"/>
    </source>
</evidence>
<dbReference type="InterPro" id="IPR025659">
    <property type="entry name" value="Tubby-like_C"/>
</dbReference>
<gene>
    <name evidence="2" type="ORF">C7P63_07805</name>
</gene>
<sequence>MSEYYIRQNLLASNSRTIVKDKTGKPLFLLIGRWGTRGDVLSLYDMSGQLIAKIKQATFALKIGSRFDLYLHFEKVGSLQRVLSFQRDFYIVHGLGWVVIGDIPNHRYTIQHYNQQIMQMTKASTIYGDYYCLMIDKEEDAPLCICIAAVLDYWLLNRKTSKEKFKNFLPNISTN</sequence>
<dbReference type="RefSeq" id="WP_125943616.1">
    <property type="nucleotide sequence ID" value="NZ_PXZH01000004.1"/>
</dbReference>
<keyword evidence="3" id="KW-1185">Reference proteome</keyword>